<feature type="domain" description="Cytosol aminopeptidase" evidence="5">
    <location>
        <begin position="678"/>
        <end position="685"/>
    </location>
</feature>
<evidence type="ECO:0000259" key="5">
    <source>
        <dbReference type="PROSITE" id="PS00631"/>
    </source>
</evidence>
<dbReference type="CDD" id="cd00433">
    <property type="entry name" value="Peptidase_M17"/>
    <property type="match status" value="1"/>
</dbReference>
<dbReference type="GO" id="GO:0070006">
    <property type="term" value="F:metalloaminopeptidase activity"/>
    <property type="evidence" value="ECO:0007669"/>
    <property type="project" value="InterPro"/>
</dbReference>
<dbReference type="EMBL" id="JAATIS010000220">
    <property type="protein sequence ID" value="KAG2469248.1"/>
    <property type="molecule type" value="Genomic_DNA"/>
</dbReference>
<evidence type="ECO:0000313" key="7">
    <source>
        <dbReference type="Proteomes" id="UP000886611"/>
    </source>
</evidence>
<reference evidence="6 7" key="1">
    <citation type="journal article" date="2021" name="Cell">
        <title>Tracing the genetic footprints of vertebrate landing in non-teleost ray-finned fishes.</title>
        <authorList>
            <person name="Bi X."/>
            <person name="Wang K."/>
            <person name="Yang L."/>
            <person name="Pan H."/>
            <person name="Jiang H."/>
            <person name="Wei Q."/>
            <person name="Fang M."/>
            <person name="Yu H."/>
            <person name="Zhu C."/>
            <person name="Cai Y."/>
            <person name="He Y."/>
            <person name="Gan X."/>
            <person name="Zeng H."/>
            <person name="Yu D."/>
            <person name="Zhu Y."/>
            <person name="Jiang H."/>
            <person name="Qiu Q."/>
            <person name="Yang H."/>
            <person name="Zhang Y.E."/>
            <person name="Wang W."/>
            <person name="Zhu M."/>
            <person name="He S."/>
            <person name="Zhang G."/>
        </authorList>
    </citation>
    <scope>NUCLEOTIDE SEQUENCE [LARGE SCALE GENOMIC DNA]</scope>
    <source>
        <strain evidence="6">Bchr_013</strain>
    </source>
</reference>
<feature type="non-terminal residue" evidence="6">
    <location>
        <position position="1"/>
    </location>
</feature>
<evidence type="ECO:0000256" key="4">
    <source>
        <dbReference type="ARBA" id="ARBA00022801"/>
    </source>
</evidence>
<dbReference type="InterPro" id="IPR000819">
    <property type="entry name" value="Peptidase_M17_C"/>
</dbReference>
<dbReference type="GO" id="GO:0005737">
    <property type="term" value="C:cytoplasm"/>
    <property type="evidence" value="ECO:0007669"/>
    <property type="project" value="InterPro"/>
</dbReference>
<dbReference type="PANTHER" id="PTHR11963">
    <property type="entry name" value="LEUCINE AMINOPEPTIDASE-RELATED"/>
    <property type="match status" value="1"/>
</dbReference>
<keyword evidence="4" id="KW-0378">Hydrolase</keyword>
<dbReference type="SUPFAM" id="SSF53187">
    <property type="entry name" value="Zn-dependent exopeptidases"/>
    <property type="match status" value="1"/>
</dbReference>
<accession>A0A8X7XI71</accession>
<dbReference type="InterPro" id="IPR011356">
    <property type="entry name" value="Leucine_aapep/pepB"/>
</dbReference>
<keyword evidence="2 6" id="KW-0031">Aminopeptidase</keyword>
<protein>
    <submittedName>
        <fullName evidence="6">PEPL1 aminopeptidase</fullName>
    </submittedName>
</protein>
<feature type="non-terminal residue" evidence="6">
    <location>
        <position position="849"/>
    </location>
</feature>
<dbReference type="AlphaFoldDB" id="A0A8X7XI71"/>
<proteinExistence type="inferred from homology"/>
<dbReference type="GO" id="GO:0030145">
    <property type="term" value="F:manganese ion binding"/>
    <property type="evidence" value="ECO:0007669"/>
    <property type="project" value="InterPro"/>
</dbReference>
<dbReference type="PROSITE" id="PS00631">
    <property type="entry name" value="CYTOSOL_AP"/>
    <property type="match status" value="1"/>
</dbReference>
<comment type="caution">
    <text evidence="6">The sequence shown here is derived from an EMBL/GenBank/DDBJ whole genome shotgun (WGS) entry which is preliminary data.</text>
</comment>
<dbReference type="Gene3D" id="3.40.630.10">
    <property type="entry name" value="Zn peptidases"/>
    <property type="match status" value="1"/>
</dbReference>
<keyword evidence="7" id="KW-1185">Reference proteome</keyword>
<evidence type="ECO:0000256" key="2">
    <source>
        <dbReference type="ARBA" id="ARBA00022438"/>
    </source>
</evidence>
<evidence type="ECO:0000256" key="1">
    <source>
        <dbReference type="ARBA" id="ARBA00009528"/>
    </source>
</evidence>
<dbReference type="Proteomes" id="UP000886611">
    <property type="component" value="Unassembled WGS sequence"/>
</dbReference>
<name>A0A8X7XI71_POLSE</name>
<comment type="similarity">
    <text evidence="1">Belongs to the peptidase M17 family.</text>
</comment>
<organism evidence="6 7">
    <name type="scientific">Polypterus senegalus</name>
    <name type="common">Senegal bichir</name>
    <dbReference type="NCBI Taxonomy" id="55291"/>
    <lineage>
        <taxon>Eukaryota</taxon>
        <taxon>Metazoa</taxon>
        <taxon>Chordata</taxon>
        <taxon>Craniata</taxon>
        <taxon>Vertebrata</taxon>
        <taxon>Euteleostomi</taxon>
        <taxon>Actinopterygii</taxon>
        <taxon>Polypteriformes</taxon>
        <taxon>Polypteridae</taxon>
        <taxon>Polypterus</taxon>
    </lineage>
</organism>
<dbReference type="PRINTS" id="PR00481">
    <property type="entry name" value="LAMNOPPTDASE"/>
</dbReference>
<keyword evidence="3" id="KW-0645">Protease</keyword>
<dbReference type="GO" id="GO:0006508">
    <property type="term" value="P:proteolysis"/>
    <property type="evidence" value="ECO:0007669"/>
    <property type="project" value="UniProtKB-KW"/>
</dbReference>
<dbReference type="Pfam" id="PF00883">
    <property type="entry name" value="Peptidase_M17"/>
    <property type="match status" value="1"/>
</dbReference>
<gene>
    <name evidence="6" type="primary">Npepl1_1</name>
    <name evidence="6" type="ORF">GTO96_0004145</name>
</gene>
<evidence type="ECO:0000313" key="6">
    <source>
        <dbReference type="EMBL" id="KAG2469248.1"/>
    </source>
</evidence>
<evidence type="ECO:0000256" key="3">
    <source>
        <dbReference type="ARBA" id="ARBA00022670"/>
    </source>
</evidence>
<dbReference type="PANTHER" id="PTHR11963:SF48">
    <property type="entry name" value="DIPEPTIDASE B, ISOFORM A"/>
    <property type="match status" value="1"/>
</dbReference>
<sequence length="849" mass="94352">MSTKRHFTIEKAEKHYEANDAYKHIHKYSYCGNKAQREPFGFWLFQKVLGRVFINVLVSLHQVKILKEFNKKYVSEMLSEGQHLLLFLENIHGYSRRPSPASMLWLCSIKEAVRSAAIPDVAFVPVGVAYDSTVEGRMGHASQNFICRRSLSPTHLSLQDIFLNSSELLSAEKPFDWILPPLLFPEFEEQERHLMVNLSRHLLCWNKDVYILPKNTSEAVEALYMHAEILQDVFKFEALGACAVHAMLMEIVLCSNPGDMNFDVVLSQEELQKKIIQLSLLLSGEVTEKLIGDLGKKHHDLMWKTSDCLSGSDSDCETSENMKSFKLSQSCPDMFFFLCRMLSPLLRALSWSVDTLQFLEMLTQSCTLKMAATAVWVFKDLGVDAGICSEVVALKAPGLPGERMVFSSTGPLNRDYDDVRQFSDAASVAINRAVKMGMKCPLLVCPPHKSFKHNILVAVLGALHNLYVPLELREAFPEKRHKVKVLGFWVPSEAEGKRIQQLAFALESGRVAYRDIGGSDPERMAAPKVAEYIQELFTNTPVKVSIVGEIKELEKEYPCLAAVNRCANTVPRHRARVIKLEYTGEGTIDKTVLLVGKGITYDTGGADIKAGGIMAGMHRDKCGAAAVAGFFQVLAQLKPKKLRVLGAMTMVRNSVGADCYVSDELIISRAQKRIRVGNTDAEGRMVMADLLCEMKEKALTEVAPELYTIATLTGHAIRAMGPHYSIIMDNGPARKSRNAQQWQEVGDALGDPFEISTIRREDFDFHKGKSEYEDILQCNNLPSSATPRGHQTPAAFLIMASGLDANGIDSDKPLPYSHVDIAGSSGPFPGIPTGAPILSMAAKYILDRL</sequence>